<protein>
    <submittedName>
        <fullName evidence="2">Molybdenum cofactor guanylyltransferase</fullName>
        <ecNumber evidence="2">2.7.7.77</ecNumber>
    </submittedName>
</protein>
<dbReference type="PANTHER" id="PTHR43777:SF1">
    <property type="entry name" value="MOLYBDENUM COFACTOR CYTIDYLYLTRANSFERASE"/>
    <property type="match status" value="1"/>
</dbReference>
<dbReference type="Pfam" id="PF01966">
    <property type="entry name" value="HD"/>
    <property type="match status" value="1"/>
</dbReference>
<dbReference type="InterPro" id="IPR054703">
    <property type="entry name" value="Mop-rel"/>
</dbReference>
<dbReference type="EMBL" id="CP155571">
    <property type="protein sequence ID" value="XFO71521.1"/>
    <property type="molecule type" value="Genomic_DNA"/>
</dbReference>
<dbReference type="InterPro" id="IPR025877">
    <property type="entry name" value="MobA-like_NTP_Trfase"/>
</dbReference>
<dbReference type="Proteomes" id="UP000216052">
    <property type="component" value="Chromosome"/>
</dbReference>
<dbReference type="InterPro" id="IPR006674">
    <property type="entry name" value="HD_domain"/>
</dbReference>
<dbReference type="Gene3D" id="3.90.550.10">
    <property type="entry name" value="Spore Coat Polysaccharide Biosynthesis Protein SpsA, Chain A"/>
    <property type="match status" value="1"/>
</dbReference>
<sequence>MAAGYSSRMGAFKPLLPLGEKTVIETAVDSLRLGGAADIRVVVGYRAEDLYSVLGRRKVGIIHNLRYSDGMFSSIVAGVRTLTDGVDAFLLLPVDIPLIRRHSIKELVRVYRETGAAVIYPVFNGQRGHPPLISAKCFASILNADGIGGLRPVLEQFADNSVEVEVADSGILLDMDNRQEYQQLVGFQMRRHIPTYDEGLVLFRKYQVSDSVMRHGQAVAKIGRHIAELLNDAGLQLNTELIFAAGLLHDLAKGKPNHAKRGERVLKTKEFPDLAGIVGSHMNLDFEAGQAVDETAIVFLADKVVHGNKVVPLDARFKPAQEKFADNPAILNIVLQRKRTAEVIWGQIAAILGIRNFELKLTGGEVYEAHLLK</sequence>
<reference evidence="2" key="1">
    <citation type="submission" date="2024-05" db="EMBL/GenBank/DDBJ databases">
        <title>Isolation and characterization of Sporomusa carbonis sp. nov., a carboxydotrophic hydrogenogen in the genus of Sporomusa isolated from a charcoal burning pile.</title>
        <authorList>
            <person name="Boeer T."/>
            <person name="Rosenbaum F."/>
            <person name="Eysell L."/>
            <person name="Mueller V."/>
            <person name="Daniel R."/>
            <person name="Poehlein A."/>
        </authorList>
    </citation>
    <scope>NUCLEOTIDE SEQUENCE [LARGE SCALE GENOMIC DNA]</scope>
    <source>
        <strain evidence="2">DSM 3132</strain>
    </source>
</reference>
<dbReference type="SUPFAM" id="SSF53448">
    <property type="entry name" value="Nucleotide-diphospho-sugar transferases"/>
    <property type="match status" value="1"/>
</dbReference>
<evidence type="ECO:0000313" key="2">
    <source>
        <dbReference type="EMBL" id="XFO71521.1"/>
    </source>
</evidence>
<proteinExistence type="predicted"/>
<dbReference type="Pfam" id="PF12804">
    <property type="entry name" value="NTP_transf_3"/>
    <property type="match status" value="1"/>
</dbReference>
<keyword evidence="3" id="KW-1185">Reference proteome</keyword>
<dbReference type="GO" id="GO:0061603">
    <property type="term" value="F:molybdenum cofactor guanylyltransferase activity"/>
    <property type="evidence" value="ECO:0007669"/>
    <property type="project" value="UniProtKB-EC"/>
</dbReference>
<name>A0ABZ3J0D0_SPOA4</name>
<evidence type="ECO:0000313" key="3">
    <source>
        <dbReference type="Proteomes" id="UP000216052"/>
    </source>
</evidence>
<dbReference type="PANTHER" id="PTHR43777">
    <property type="entry name" value="MOLYBDENUM COFACTOR CYTIDYLYLTRANSFERASE"/>
    <property type="match status" value="1"/>
</dbReference>
<keyword evidence="2" id="KW-0808">Transferase</keyword>
<dbReference type="CDD" id="cd04182">
    <property type="entry name" value="GT_2_like_f"/>
    <property type="match status" value="1"/>
</dbReference>
<dbReference type="NCBIfam" id="NF045665">
    <property type="entry name" value="NTPtran_DVU1551"/>
    <property type="match status" value="1"/>
</dbReference>
<organism evidence="2 3">
    <name type="scientific">Sporomusa acidovorans (strain ATCC 49682 / DSM 3132 / Mol)</name>
    <dbReference type="NCBI Taxonomy" id="1123286"/>
    <lineage>
        <taxon>Bacteria</taxon>
        <taxon>Bacillati</taxon>
        <taxon>Bacillota</taxon>
        <taxon>Negativicutes</taxon>
        <taxon>Selenomonadales</taxon>
        <taxon>Sporomusaceae</taxon>
        <taxon>Sporomusa</taxon>
    </lineage>
</organism>
<dbReference type="InterPro" id="IPR029044">
    <property type="entry name" value="Nucleotide-diphossugar_trans"/>
</dbReference>
<gene>
    <name evidence="2" type="primary">mobA_2</name>
    <name evidence="2" type="ORF">SPACI_015510</name>
</gene>
<keyword evidence="2" id="KW-0548">Nucleotidyltransferase</keyword>
<dbReference type="PROSITE" id="PS51831">
    <property type="entry name" value="HD"/>
    <property type="match status" value="1"/>
</dbReference>
<dbReference type="EC" id="2.7.7.77" evidence="2"/>
<feature type="domain" description="HD" evidence="1">
    <location>
        <begin position="212"/>
        <end position="307"/>
    </location>
</feature>
<dbReference type="Gene3D" id="1.10.3210.10">
    <property type="entry name" value="Hypothetical protein af1432"/>
    <property type="match status" value="1"/>
</dbReference>
<accession>A0ABZ3J0D0</accession>
<dbReference type="InterPro" id="IPR003607">
    <property type="entry name" value="HD/PDEase_dom"/>
</dbReference>
<dbReference type="CDD" id="cd00077">
    <property type="entry name" value="HDc"/>
    <property type="match status" value="1"/>
</dbReference>
<evidence type="ECO:0000259" key="1">
    <source>
        <dbReference type="PROSITE" id="PS51831"/>
    </source>
</evidence>
<dbReference type="SUPFAM" id="SSF109604">
    <property type="entry name" value="HD-domain/PDEase-like"/>
    <property type="match status" value="1"/>
</dbReference>
<dbReference type="SMART" id="SM00471">
    <property type="entry name" value="HDc"/>
    <property type="match status" value="1"/>
</dbReference>